<keyword evidence="3" id="KW-0963">Cytoplasm</keyword>
<dbReference type="InterPro" id="IPR011009">
    <property type="entry name" value="Kinase-like_dom_sf"/>
</dbReference>
<dbReference type="GeneID" id="14914205"/>
<dbReference type="GO" id="GO:0005737">
    <property type="term" value="C:cytoplasm"/>
    <property type="evidence" value="ECO:0007669"/>
    <property type="project" value="UniProtKB-SubCell"/>
</dbReference>
<comment type="subcellular location">
    <subcellularLocation>
        <location evidence="1">Cytoplasm</location>
    </subcellularLocation>
</comment>
<evidence type="ECO:0000256" key="6">
    <source>
        <dbReference type="ARBA" id="ARBA00036820"/>
    </source>
</evidence>
<gene>
    <name evidence="11" type="ORF">ACA1_037770</name>
</gene>
<organism evidence="11 12">
    <name type="scientific">Acanthamoeba castellanii (strain ATCC 30010 / Neff)</name>
    <dbReference type="NCBI Taxonomy" id="1257118"/>
    <lineage>
        <taxon>Eukaryota</taxon>
        <taxon>Amoebozoa</taxon>
        <taxon>Discosea</taxon>
        <taxon>Longamoebia</taxon>
        <taxon>Centramoebida</taxon>
        <taxon>Acanthamoebidae</taxon>
        <taxon>Acanthamoeba</taxon>
    </lineage>
</organism>
<evidence type="ECO:0000256" key="8">
    <source>
        <dbReference type="ARBA" id="ARBA00038873"/>
    </source>
</evidence>
<evidence type="ECO:0000313" key="11">
    <source>
        <dbReference type="EMBL" id="ELR13605.1"/>
    </source>
</evidence>
<keyword evidence="4 11" id="KW-0808">Transferase</keyword>
<proteinExistence type="inferred from homology"/>
<dbReference type="InterPro" id="IPR050249">
    <property type="entry name" value="Pseudomonas-type_ThrB"/>
</dbReference>
<dbReference type="PANTHER" id="PTHR21064:SF1">
    <property type="entry name" value="HYDROXYLYSINE KINASE"/>
    <property type="match status" value="1"/>
</dbReference>
<dbReference type="GO" id="GO:0047992">
    <property type="term" value="F:hydroxylysine kinase activity"/>
    <property type="evidence" value="ECO:0007669"/>
    <property type="project" value="UniProtKB-EC"/>
</dbReference>
<feature type="domain" description="Aminoglycoside phosphotransferase" evidence="10">
    <location>
        <begin position="31"/>
        <end position="252"/>
    </location>
</feature>
<name>L8GKN4_ACACF</name>
<dbReference type="KEGG" id="acan:ACA1_037770"/>
<evidence type="ECO:0000256" key="1">
    <source>
        <dbReference type="ARBA" id="ARBA00004496"/>
    </source>
</evidence>
<dbReference type="Pfam" id="PF01636">
    <property type="entry name" value="APH"/>
    <property type="match status" value="1"/>
</dbReference>
<comment type="catalytic activity">
    <reaction evidence="6">
        <text>(5R)-5-hydroxy-L-lysine + GTP = (5R)-5-phosphooxy-L-lysine + GDP + H(+)</text>
        <dbReference type="Rhea" id="RHEA:19049"/>
        <dbReference type="ChEBI" id="CHEBI:15378"/>
        <dbReference type="ChEBI" id="CHEBI:37565"/>
        <dbReference type="ChEBI" id="CHEBI:57882"/>
        <dbReference type="ChEBI" id="CHEBI:58189"/>
        <dbReference type="ChEBI" id="CHEBI:58357"/>
        <dbReference type="EC" id="2.7.1.81"/>
    </reaction>
</comment>
<dbReference type="Gene3D" id="3.90.1200.10">
    <property type="match status" value="1"/>
</dbReference>
<evidence type="ECO:0000256" key="4">
    <source>
        <dbReference type="ARBA" id="ARBA00022679"/>
    </source>
</evidence>
<protein>
    <recommendedName>
        <fullName evidence="9">Hydroxylysine kinase</fullName>
        <ecNumber evidence="8">2.7.1.81</ecNumber>
    </recommendedName>
</protein>
<dbReference type="EMBL" id="KB008087">
    <property type="protein sequence ID" value="ELR13605.1"/>
    <property type="molecule type" value="Genomic_DNA"/>
</dbReference>
<dbReference type="Proteomes" id="UP000011083">
    <property type="component" value="Unassembled WGS sequence"/>
</dbReference>
<comment type="function">
    <text evidence="7">Catalyzes the GTP-dependent phosphorylation of 5-hydroxy-L-lysine.</text>
</comment>
<dbReference type="EC" id="2.7.1.81" evidence="8"/>
<accession>L8GKN4</accession>
<dbReference type="OrthoDB" id="9973935at2759"/>
<evidence type="ECO:0000256" key="9">
    <source>
        <dbReference type="ARBA" id="ARBA00040505"/>
    </source>
</evidence>
<dbReference type="InterPro" id="IPR002575">
    <property type="entry name" value="Aminoglycoside_PTrfase"/>
</dbReference>
<dbReference type="SUPFAM" id="SSF56112">
    <property type="entry name" value="Protein kinase-like (PK-like)"/>
    <property type="match status" value="1"/>
</dbReference>
<evidence type="ECO:0000313" key="12">
    <source>
        <dbReference type="Proteomes" id="UP000011083"/>
    </source>
</evidence>
<evidence type="ECO:0000259" key="10">
    <source>
        <dbReference type="Pfam" id="PF01636"/>
    </source>
</evidence>
<keyword evidence="12" id="KW-1185">Reference proteome</keyword>
<evidence type="ECO:0000256" key="7">
    <source>
        <dbReference type="ARBA" id="ARBA00037368"/>
    </source>
</evidence>
<dbReference type="RefSeq" id="XP_004335618.1">
    <property type="nucleotide sequence ID" value="XM_004335570.1"/>
</dbReference>
<comment type="similarity">
    <text evidence="2">Belongs to the aminoglycoside phosphotransferase family.</text>
</comment>
<reference evidence="11 12" key="1">
    <citation type="journal article" date="2013" name="Genome Biol.">
        <title>Genome of Acanthamoeba castellanii highlights extensive lateral gene transfer and early evolution of tyrosine kinase signaling.</title>
        <authorList>
            <person name="Clarke M."/>
            <person name="Lohan A.J."/>
            <person name="Liu B."/>
            <person name="Lagkouvardos I."/>
            <person name="Roy S."/>
            <person name="Zafar N."/>
            <person name="Bertelli C."/>
            <person name="Schilde C."/>
            <person name="Kianianmomeni A."/>
            <person name="Burglin T.R."/>
            <person name="Frech C."/>
            <person name="Turcotte B."/>
            <person name="Kopec K.O."/>
            <person name="Synnott J.M."/>
            <person name="Choo C."/>
            <person name="Paponov I."/>
            <person name="Finkler A."/>
            <person name="Soon Heng Tan C."/>
            <person name="Hutchins A.P."/>
            <person name="Weinmeier T."/>
            <person name="Rattei T."/>
            <person name="Chu J.S."/>
            <person name="Gimenez G."/>
            <person name="Irimia M."/>
            <person name="Rigden D.J."/>
            <person name="Fitzpatrick D.A."/>
            <person name="Lorenzo-Morales J."/>
            <person name="Bateman A."/>
            <person name="Chiu C.H."/>
            <person name="Tang P."/>
            <person name="Hegemann P."/>
            <person name="Fromm H."/>
            <person name="Raoult D."/>
            <person name="Greub G."/>
            <person name="Miranda-Saavedra D."/>
            <person name="Chen N."/>
            <person name="Nash P."/>
            <person name="Ginger M.L."/>
            <person name="Horn M."/>
            <person name="Schaap P."/>
            <person name="Caler L."/>
            <person name="Loftus B."/>
        </authorList>
    </citation>
    <scope>NUCLEOTIDE SEQUENCE [LARGE SCALE GENOMIC DNA]</scope>
    <source>
        <strain evidence="11 12">Neff</strain>
    </source>
</reference>
<dbReference type="PANTHER" id="PTHR21064">
    <property type="entry name" value="AMINOGLYCOSIDE PHOSPHOTRANSFERASE DOMAIN-CONTAINING PROTEIN-RELATED"/>
    <property type="match status" value="1"/>
</dbReference>
<sequence length="357" mass="39129">MSWKPEVSVEEASALLAKVYGLVGESVTALPGYDDANFCVRTADGGKYTLKFSHFGESEGFLDMQNQSMEWLVNKGLCAPAAIPSVSGALIPQVTLKKPGGGEEQTFVRLLKFIEGSTLMHAAPSPQLYHSVGAFAAKMDQAWTGFSHPFVRTDYAWDIKNLMGMKPYVSSLTRAETPAPQIKLVEAVFDQFEKEVLPLLDSIPSGVIHCDGNALNIIVDEERNEVKAFIDFGDVSHTNLVNELAILMAYAMIDKIRKEEKAEGGPGAEKDTRILEVGKNVLQGYGQVSPLSDTELRLLPCLVKARLVTSVLFSAHTLLQRPEDKDYLTVDARPGWILLQLLSSRSDAELLATLRPC</sequence>
<dbReference type="VEuPathDB" id="AmoebaDB:ACA1_037770"/>
<dbReference type="OMA" id="FYDTFDC"/>
<dbReference type="AlphaFoldDB" id="L8GKN4"/>
<dbReference type="STRING" id="1257118.L8GKN4"/>
<evidence type="ECO:0000256" key="5">
    <source>
        <dbReference type="ARBA" id="ARBA00022777"/>
    </source>
</evidence>
<evidence type="ECO:0000256" key="2">
    <source>
        <dbReference type="ARBA" id="ARBA00006219"/>
    </source>
</evidence>
<keyword evidence="5" id="KW-0418">Kinase</keyword>
<evidence type="ECO:0000256" key="3">
    <source>
        <dbReference type="ARBA" id="ARBA00022490"/>
    </source>
</evidence>